<feature type="transmembrane region" description="Helical" evidence="6">
    <location>
        <begin position="67"/>
        <end position="91"/>
    </location>
</feature>
<reference evidence="8 9" key="1">
    <citation type="submission" date="2019-08" db="EMBL/GenBank/DDBJ databases">
        <authorList>
            <person name="Karlyshev A.V."/>
        </authorList>
    </citation>
    <scope>NUCLEOTIDE SEQUENCE [LARGE SCALE GENOMIC DNA]</scope>
    <source>
        <strain evidence="8 9">Alg18-2.2</strain>
    </source>
</reference>
<feature type="transmembrane region" description="Helical" evidence="6">
    <location>
        <begin position="147"/>
        <end position="168"/>
    </location>
</feature>
<keyword evidence="9" id="KW-1185">Reference proteome</keyword>
<feature type="transmembrane region" description="Helical" evidence="6">
    <location>
        <begin position="36"/>
        <end position="55"/>
    </location>
</feature>
<dbReference type="InterPro" id="IPR051784">
    <property type="entry name" value="Nod_factor_ABC_transporter"/>
</dbReference>
<evidence type="ECO:0000256" key="3">
    <source>
        <dbReference type="ARBA" id="ARBA00022692"/>
    </source>
</evidence>
<evidence type="ECO:0000256" key="5">
    <source>
        <dbReference type="ARBA" id="ARBA00023136"/>
    </source>
</evidence>
<gene>
    <name evidence="8" type="ORF">FU658_12085</name>
</gene>
<dbReference type="GO" id="GO:0043190">
    <property type="term" value="C:ATP-binding cassette (ABC) transporter complex"/>
    <property type="evidence" value="ECO:0007669"/>
    <property type="project" value="InterPro"/>
</dbReference>
<name>A0A5C8KLH5_9GAMM</name>
<feature type="transmembrane region" description="Helical" evidence="6">
    <location>
        <begin position="232"/>
        <end position="253"/>
    </location>
</feature>
<comment type="similarity">
    <text evidence="2">Belongs to the ABC-2 integral membrane protein family.</text>
</comment>
<evidence type="ECO:0000256" key="2">
    <source>
        <dbReference type="ARBA" id="ARBA00007783"/>
    </source>
</evidence>
<keyword evidence="3 6" id="KW-0812">Transmembrane</keyword>
<evidence type="ECO:0000313" key="8">
    <source>
        <dbReference type="EMBL" id="TXK60520.1"/>
    </source>
</evidence>
<feature type="transmembrane region" description="Helical" evidence="6">
    <location>
        <begin position="111"/>
        <end position="135"/>
    </location>
</feature>
<comment type="caution">
    <text evidence="8">The sequence shown here is derived from an EMBL/GenBank/DDBJ whole genome shotgun (WGS) entry which is preliminary data.</text>
</comment>
<evidence type="ECO:0000256" key="1">
    <source>
        <dbReference type="ARBA" id="ARBA00004141"/>
    </source>
</evidence>
<evidence type="ECO:0000256" key="4">
    <source>
        <dbReference type="ARBA" id="ARBA00022989"/>
    </source>
</evidence>
<evidence type="ECO:0000259" key="7">
    <source>
        <dbReference type="Pfam" id="PF01061"/>
    </source>
</evidence>
<dbReference type="PIRSF" id="PIRSF006648">
    <property type="entry name" value="DrrB"/>
    <property type="match status" value="1"/>
</dbReference>
<keyword evidence="4 6" id="KW-1133">Transmembrane helix</keyword>
<dbReference type="InterPro" id="IPR000412">
    <property type="entry name" value="ABC_2_transport"/>
</dbReference>
<organism evidence="8 9">
    <name type="scientific">Alkalisalibacterium limincola</name>
    <dbReference type="NCBI Taxonomy" id="2699169"/>
    <lineage>
        <taxon>Bacteria</taxon>
        <taxon>Pseudomonadati</taxon>
        <taxon>Pseudomonadota</taxon>
        <taxon>Gammaproteobacteria</taxon>
        <taxon>Lysobacterales</taxon>
        <taxon>Lysobacteraceae</taxon>
        <taxon>Alkalisalibacterium</taxon>
    </lineage>
</organism>
<dbReference type="Pfam" id="PF01061">
    <property type="entry name" value="ABC2_membrane"/>
    <property type="match status" value="1"/>
</dbReference>
<dbReference type="PANTHER" id="PTHR43229">
    <property type="entry name" value="NODULATION PROTEIN J"/>
    <property type="match status" value="1"/>
</dbReference>
<dbReference type="GO" id="GO:0140359">
    <property type="term" value="F:ABC-type transporter activity"/>
    <property type="evidence" value="ECO:0007669"/>
    <property type="project" value="InterPro"/>
</dbReference>
<evidence type="ECO:0000313" key="9">
    <source>
        <dbReference type="Proteomes" id="UP000321248"/>
    </source>
</evidence>
<dbReference type="PANTHER" id="PTHR43229:SF3">
    <property type="entry name" value="ABC-TYPE MULTIDRUG TRANSPORT SYSTEM, PERMEASE COMPONENT"/>
    <property type="match status" value="1"/>
</dbReference>
<dbReference type="InterPro" id="IPR013525">
    <property type="entry name" value="ABC2_TM"/>
</dbReference>
<dbReference type="EMBL" id="VRTS01000009">
    <property type="protein sequence ID" value="TXK60520.1"/>
    <property type="molecule type" value="Genomic_DNA"/>
</dbReference>
<comment type="subcellular location">
    <subcellularLocation>
        <location evidence="1">Membrane</location>
        <topology evidence="1">Multi-pass membrane protein</topology>
    </subcellularLocation>
</comment>
<feature type="transmembrane region" description="Helical" evidence="6">
    <location>
        <begin position="174"/>
        <end position="196"/>
    </location>
</feature>
<dbReference type="AlphaFoldDB" id="A0A5C8KLH5"/>
<sequence>MNATIDIQPMPTDRVVRIYLLEVWFELLKLLRTPMFAVPTLLFPLSFYVFFGLVLPGQWSGLEKSTYLLATYGVFGVIGPALFGFGVGLAMERENGLLELKRVSPMPTGAYFAAKIAMSLVFAASVVVLLTLAAVGFGDVRIAPARWLLLLAVLLLGTLPFCAMGLWIGTLVKGQAAVAIVNLVYLPMSMLSGLWVPLMVFPELLQKLAVVWPAWHLGQMALGVVGQVHGVAYGWHAAVLLATTTLFLALATARLQRMGGR</sequence>
<accession>A0A5C8KLH5</accession>
<feature type="domain" description="ABC-2 type transporter transmembrane" evidence="7">
    <location>
        <begin position="23"/>
        <end position="220"/>
    </location>
</feature>
<protein>
    <submittedName>
        <fullName evidence="8">ABC transporter permease</fullName>
    </submittedName>
</protein>
<dbReference type="Proteomes" id="UP000321248">
    <property type="component" value="Unassembled WGS sequence"/>
</dbReference>
<proteinExistence type="inferred from homology"/>
<evidence type="ECO:0000256" key="6">
    <source>
        <dbReference type="SAM" id="Phobius"/>
    </source>
</evidence>
<dbReference type="OrthoDB" id="9786643at2"/>
<keyword evidence="5 6" id="KW-0472">Membrane</keyword>
<dbReference type="RefSeq" id="WP_147892313.1">
    <property type="nucleotide sequence ID" value="NZ_VRTS01000009.1"/>
</dbReference>